<sequence length="192" mass="22575">MAIIGMALGKMLWPMLGEYMQKKSINVVEMSDVKKYSDNSKPIELMFNKYNYKQTYYKGNLFYSGDGGTFAPYKICSNYVFYDTVYRNFFAIQMFNFIGVSSFDELLEIANHVKISCIVNNWELGNPNYGTADNPIPIFKCIVPDNNSWNDYAQSRADIIKRNNEHYQKSIFYHLTYFTPKEEFQKMFPEQK</sequence>
<accession>A0ABY7T9G3</accession>
<gene>
    <name evidence="2" type="ORF">PQO05_04150</name>
</gene>
<evidence type="ECO:0000259" key="1">
    <source>
        <dbReference type="Pfam" id="PF26603"/>
    </source>
</evidence>
<protein>
    <recommendedName>
        <fullName evidence="1">DUF8188 domain-containing protein</fullName>
    </recommendedName>
</protein>
<reference evidence="2 3" key="1">
    <citation type="submission" date="2023-02" db="EMBL/GenBank/DDBJ databases">
        <title>Genome sequence of Mucilaginibacter jinjuensis strain KACC 16571.</title>
        <authorList>
            <person name="Kim S."/>
            <person name="Heo J."/>
            <person name="Kwon S.-W."/>
        </authorList>
    </citation>
    <scope>NUCLEOTIDE SEQUENCE [LARGE SCALE GENOMIC DNA]</scope>
    <source>
        <strain evidence="2 3">KACC 16571</strain>
    </source>
</reference>
<dbReference type="InterPro" id="IPR058501">
    <property type="entry name" value="DUF8188"/>
</dbReference>
<evidence type="ECO:0000313" key="3">
    <source>
        <dbReference type="Proteomes" id="UP001216139"/>
    </source>
</evidence>
<proteinExistence type="predicted"/>
<evidence type="ECO:0000313" key="2">
    <source>
        <dbReference type="EMBL" id="WCT13125.1"/>
    </source>
</evidence>
<organism evidence="2 3">
    <name type="scientific">Mucilaginibacter jinjuensis</name>
    <dbReference type="NCBI Taxonomy" id="1176721"/>
    <lineage>
        <taxon>Bacteria</taxon>
        <taxon>Pseudomonadati</taxon>
        <taxon>Bacteroidota</taxon>
        <taxon>Sphingobacteriia</taxon>
        <taxon>Sphingobacteriales</taxon>
        <taxon>Sphingobacteriaceae</taxon>
        <taxon>Mucilaginibacter</taxon>
    </lineage>
</organism>
<keyword evidence="3" id="KW-1185">Reference proteome</keyword>
<feature type="domain" description="DUF8188" evidence="1">
    <location>
        <begin position="33"/>
        <end position="188"/>
    </location>
</feature>
<name>A0ABY7T9G3_9SPHI</name>
<dbReference type="Proteomes" id="UP001216139">
    <property type="component" value="Chromosome"/>
</dbReference>
<dbReference type="RefSeq" id="WP_273631395.1">
    <property type="nucleotide sequence ID" value="NZ_CP117167.1"/>
</dbReference>
<dbReference type="Pfam" id="PF26603">
    <property type="entry name" value="DUF8188"/>
    <property type="match status" value="1"/>
</dbReference>
<dbReference type="EMBL" id="CP117167">
    <property type="protein sequence ID" value="WCT13125.1"/>
    <property type="molecule type" value="Genomic_DNA"/>
</dbReference>